<name>A0A024G5B8_9STRA</name>
<dbReference type="AlphaFoldDB" id="A0A024G5B8"/>
<proteinExistence type="predicted"/>
<reference evidence="1 2" key="1">
    <citation type="submission" date="2012-05" db="EMBL/GenBank/DDBJ databases">
        <title>Recombination and specialization in a pathogen metapopulation.</title>
        <authorList>
            <person name="Gardiner A."/>
            <person name="Kemen E."/>
            <person name="Schultz-Larsen T."/>
            <person name="MacLean D."/>
            <person name="Van Oosterhout C."/>
            <person name="Jones J.D.G."/>
        </authorList>
    </citation>
    <scope>NUCLEOTIDE SEQUENCE [LARGE SCALE GENOMIC DNA]</scope>
    <source>
        <strain evidence="1 2">Ac Nc2</strain>
    </source>
</reference>
<gene>
    <name evidence="1" type="ORF">BN9_026410</name>
</gene>
<evidence type="ECO:0000313" key="2">
    <source>
        <dbReference type="Proteomes" id="UP000053237"/>
    </source>
</evidence>
<protein>
    <submittedName>
        <fullName evidence="1">Uncharacterized protein</fullName>
    </submittedName>
</protein>
<organism evidence="1 2">
    <name type="scientific">Albugo candida</name>
    <dbReference type="NCBI Taxonomy" id="65357"/>
    <lineage>
        <taxon>Eukaryota</taxon>
        <taxon>Sar</taxon>
        <taxon>Stramenopiles</taxon>
        <taxon>Oomycota</taxon>
        <taxon>Peronosporomycetes</taxon>
        <taxon>Albuginales</taxon>
        <taxon>Albuginaceae</taxon>
        <taxon>Albugo</taxon>
    </lineage>
</organism>
<accession>A0A024G5B8</accession>
<comment type="caution">
    <text evidence="1">The sequence shown here is derived from an EMBL/GenBank/DDBJ whole genome shotgun (WGS) entry which is preliminary data.</text>
</comment>
<keyword evidence="2" id="KW-1185">Reference proteome</keyword>
<dbReference type="InParanoid" id="A0A024G5B8"/>
<dbReference type="EMBL" id="CAIX01000025">
    <property type="protein sequence ID" value="CCI41857.1"/>
    <property type="molecule type" value="Genomic_DNA"/>
</dbReference>
<dbReference type="Proteomes" id="UP000053237">
    <property type="component" value="Unassembled WGS sequence"/>
</dbReference>
<evidence type="ECO:0000313" key="1">
    <source>
        <dbReference type="EMBL" id="CCI41857.1"/>
    </source>
</evidence>
<sequence>MKIIPSMIQERDRFGDTKSYSCRNRTLKFERVDTVIISSGRIRKIFARLTFVKKTLVDCVFESTIYDCQQRQQSMRSHRKDAKQLLRHCAGRILLQVIESNDSPILISYACTVL</sequence>